<dbReference type="SUPFAM" id="SSF56281">
    <property type="entry name" value="Metallo-hydrolase/oxidoreductase"/>
    <property type="match status" value="1"/>
</dbReference>
<dbReference type="Pfam" id="PF23023">
    <property type="entry name" value="Anti-Pycsar_Apyc1"/>
    <property type="match status" value="1"/>
</dbReference>
<proteinExistence type="predicted"/>
<evidence type="ECO:0000313" key="3">
    <source>
        <dbReference type="EMBL" id="GAA5339072.1"/>
    </source>
</evidence>
<keyword evidence="2" id="KW-0378">Hydrolase</keyword>
<dbReference type="InterPro" id="IPR036866">
    <property type="entry name" value="RibonucZ/Hydroxyglut_hydro"/>
</dbReference>
<keyword evidence="1" id="KW-0540">Nuclease</keyword>
<organism evidence="3 4">
    <name type="scientific">Brevibacterium ammoniilyticum</name>
    <dbReference type="NCBI Taxonomy" id="1046555"/>
    <lineage>
        <taxon>Bacteria</taxon>
        <taxon>Bacillati</taxon>
        <taxon>Actinomycetota</taxon>
        <taxon>Actinomycetes</taxon>
        <taxon>Micrococcales</taxon>
        <taxon>Brevibacteriaceae</taxon>
        <taxon>Brevibacterium</taxon>
    </lineage>
</organism>
<dbReference type="PANTHER" id="PTHR46018:SF2">
    <property type="entry name" value="ZINC PHOSPHODIESTERASE ELAC PROTEIN 1"/>
    <property type="match status" value="1"/>
</dbReference>
<reference evidence="3 4" key="1">
    <citation type="submission" date="2024-02" db="EMBL/GenBank/DDBJ databases">
        <title>Characterization of antibiotic resistant novel bacterial strains and their environmental applications.</title>
        <authorList>
            <person name="Manzoor S."/>
            <person name="Abbas S."/>
            <person name="Arshad M."/>
            <person name="Li W.J."/>
            <person name="Ahmed I."/>
        </authorList>
    </citation>
    <scope>NUCLEOTIDE SEQUENCE [LARGE SCALE GENOMIC DNA]</scope>
    <source>
        <strain evidence="3 4">KACC 15558</strain>
    </source>
</reference>
<dbReference type="InterPro" id="IPR044094">
    <property type="entry name" value="AtsA-like_MBL-fold"/>
</dbReference>
<dbReference type="PANTHER" id="PTHR46018">
    <property type="entry name" value="ZINC PHOSPHODIESTERASE ELAC PROTEIN 1"/>
    <property type="match status" value="1"/>
</dbReference>
<evidence type="ECO:0000313" key="4">
    <source>
        <dbReference type="Proteomes" id="UP001498935"/>
    </source>
</evidence>
<protein>
    <submittedName>
        <fullName evidence="3">MBL fold metallo-hydrolase</fullName>
    </submittedName>
</protein>
<keyword evidence="4" id="KW-1185">Reference proteome</keyword>
<dbReference type="Gene3D" id="3.60.15.10">
    <property type="entry name" value="Ribonuclease Z/Hydroxyacylglutathione hydrolase-like"/>
    <property type="match status" value="1"/>
</dbReference>
<sequence length="348" mass="37765">MHQNMGDSTMKAITLGTAGGPRWMKDNPRDRTGISTAIVVGDRFYLVDAGHGVGRRIRQAELELADLGGVFITHLHSDHTVDLPSLVVFGMHELRYRADNPVPILGPGPRGALPPVSPRATVAPRPVAPANPTPGITEMFDSIVATFATDINDRVLDSLRPSPNVLFAPRDIVIPDSVGYHPTTDPFPDMEPFVVFEDDRVSVTAVLVEHPPIAPAFAFRFDSESGSVTVSGDTRESANLVRLATGTDVLLHEAIDFTWVDEMYEHRSDEESRASRDHHYRSHTTFDGAIRVGNLARAKTLVLHHVIPGAADSGGWSHGRGLFDGEFIVADDLDVISCDTLADSTGRS</sequence>
<accession>A0ABP9TXH7</accession>
<evidence type="ECO:0000256" key="2">
    <source>
        <dbReference type="ARBA" id="ARBA00022801"/>
    </source>
</evidence>
<evidence type="ECO:0000256" key="1">
    <source>
        <dbReference type="ARBA" id="ARBA00022759"/>
    </source>
</evidence>
<keyword evidence="1" id="KW-0255">Endonuclease</keyword>
<dbReference type="Proteomes" id="UP001498935">
    <property type="component" value="Unassembled WGS sequence"/>
</dbReference>
<dbReference type="EMBL" id="BAABNP010000001">
    <property type="protein sequence ID" value="GAA5339072.1"/>
    <property type="molecule type" value="Genomic_DNA"/>
</dbReference>
<gene>
    <name evidence="3" type="ORF">KACC15558_01120</name>
</gene>
<name>A0ABP9TXH7_9MICO</name>
<comment type="caution">
    <text evidence="3">The sequence shown here is derived from an EMBL/GenBank/DDBJ whole genome shotgun (WGS) entry which is preliminary data.</text>
</comment>
<dbReference type="CDD" id="cd07719">
    <property type="entry name" value="arylsulfatase_AtsA-like_MBL-fold"/>
    <property type="match status" value="1"/>
</dbReference>